<dbReference type="PANTHER" id="PTHR13450:SF4">
    <property type="entry name" value="LARGE RIBOSOMAL SUBUNIT PROTEIN ML42"/>
    <property type="match status" value="1"/>
</dbReference>
<dbReference type="Pfam" id="PF10210">
    <property type="entry name" value="MRP-S32"/>
    <property type="match status" value="1"/>
</dbReference>
<keyword evidence="4" id="KW-0689">Ribosomal protein</keyword>
<evidence type="ECO:0000256" key="4">
    <source>
        <dbReference type="ARBA" id="ARBA00022980"/>
    </source>
</evidence>
<evidence type="ECO:0000313" key="9">
    <source>
        <dbReference type="Proteomes" id="UP001608902"/>
    </source>
</evidence>
<evidence type="ECO:0000256" key="5">
    <source>
        <dbReference type="ARBA" id="ARBA00023128"/>
    </source>
</evidence>
<proteinExistence type="inferred from homology"/>
<comment type="similarity">
    <text evidence="2">Belongs to the mitochondrion-specific ribosomal protein mL42 family.</text>
</comment>
<evidence type="ECO:0000313" key="8">
    <source>
        <dbReference type="EMBL" id="MFH4982149.1"/>
    </source>
</evidence>
<comment type="caution">
    <text evidence="8">The sequence shown here is derived from an EMBL/GenBank/DDBJ whole genome shotgun (WGS) entry which is preliminary data.</text>
</comment>
<evidence type="ECO:0000256" key="6">
    <source>
        <dbReference type="ARBA" id="ARBA00023274"/>
    </source>
</evidence>
<protein>
    <recommendedName>
        <fullName evidence="7">Large ribosomal subunit protein mL42</fullName>
    </recommendedName>
</protein>
<accession>A0ABD6EVD1</accession>
<reference evidence="8 9" key="1">
    <citation type="submission" date="2024-08" db="EMBL/GenBank/DDBJ databases">
        <title>Gnathostoma spinigerum genome.</title>
        <authorList>
            <person name="Gonzalez-Bertolin B."/>
            <person name="Monzon S."/>
            <person name="Zaballos A."/>
            <person name="Jimenez P."/>
            <person name="Dekumyoy P."/>
            <person name="Varona S."/>
            <person name="Cuesta I."/>
            <person name="Sumanam S."/>
            <person name="Adisakwattana P."/>
            <person name="Gasser R.B."/>
            <person name="Hernandez-Gonzalez A."/>
            <person name="Young N.D."/>
            <person name="Perteguer M.J."/>
        </authorList>
    </citation>
    <scope>NUCLEOTIDE SEQUENCE [LARGE SCALE GENOMIC DNA]</scope>
    <source>
        <strain evidence="8">AL3</strain>
        <tissue evidence="8">Liver</tissue>
    </source>
</reference>
<sequence>MLRCIRVSHALSCCRLSSSSHLYSRLISVSEKDTNLSESHTVVCKNGVIACWHPETPFPYEDSLPISAEDLKKDRENLLTSHVLSEEIQSKQRRKVREPSLYDLQNLFYTTKHEWFGRYCEKRLHQVAAPDPEKQL</sequence>
<dbReference type="EMBL" id="JBGFUD010008579">
    <property type="protein sequence ID" value="MFH4982149.1"/>
    <property type="molecule type" value="Genomic_DNA"/>
</dbReference>
<evidence type="ECO:0000256" key="2">
    <source>
        <dbReference type="ARBA" id="ARBA00005556"/>
    </source>
</evidence>
<evidence type="ECO:0000256" key="1">
    <source>
        <dbReference type="ARBA" id="ARBA00004173"/>
    </source>
</evidence>
<evidence type="ECO:0000256" key="3">
    <source>
        <dbReference type="ARBA" id="ARBA00022946"/>
    </source>
</evidence>
<dbReference type="GO" id="GO:1990904">
    <property type="term" value="C:ribonucleoprotein complex"/>
    <property type="evidence" value="ECO:0007669"/>
    <property type="project" value="UniProtKB-KW"/>
</dbReference>
<keyword evidence="6" id="KW-0687">Ribonucleoprotein</keyword>
<keyword evidence="9" id="KW-1185">Reference proteome</keyword>
<evidence type="ECO:0000256" key="7">
    <source>
        <dbReference type="ARBA" id="ARBA00035189"/>
    </source>
</evidence>
<organism evidence="8 9">
    <name type="scientific">Gnathostoma spinigerum</name>
    <dbReference type="NCBI Taxonomy" id="75299"/>
    <lineage>
        <taxon>Eukaryota</taxon>
        <taxon>Metazoa</taxon>
        <taxon>Ecdysozoa</taxon>
        <taxon>Nematoda</taxon>
        <taxon>Chromadorea</taxon>
        <taxon>Rhabditida</taxon>
        <taxon>Spirurina</taxon>
        <taxon>Gnathostomatomorpha</taxon>
        <taxon>Gnathostomatoidea</taxon>
        <taxon>Gnathostomatidae</taxon>
        <taxon>Gnathostoma</taxon>
    </lineage>
</organism>
<keyword evidence="3" id="KW-0809">Transit peptide</keyword>
<keyword evidence="5" id="KW-0496">Mitochondrion</keyword>
<comment type="subcellular location">
    <subcellularLocation>
        <location evidence="1">Mitochondrion</location>
    </subcellularLocation>
</comment>
<dbReference type="GO" id="GO:0005739">
    <property type="term" value="C:mitochondrion"/>
    <property type="evidence" value="ECO:0007669"/>
    <property type="project" value="UniProtKB-SubCell"/>
</dbReference>
<dbReference type="AlphaFoldDB" id="A0ABD6EVD1"/>
<dbReference type="InterPro" id="IPR019346">
    <property type="entry name" value="Ribosomal_mL42"/>
</dbReference>
<dbReference type="PANTHER" id="PTHR13450">
    <property type="entry name" value="MITOCHONDRIAL 39S RIBOSOMAL PROTEIN L42"/>
    <property type="match status" value="1"/>
</dbReference>
<gene>
    <name evidence="8" type="ORF">AB6A40_008858</name>
</gene>
<dbReference type="GO" id="GO:0005840">
    <property type="term" value="C:ribosome"/>
    <property type="evidence" value="ECO:0007669"/>
    <property type="project" value="UniProtKB-KW"/>
</dbReference>
<dbReference type="Proteomes" id="UP001608902">
    <property type="component" value="Unassembled WGS sequence"/>
</dbReference>
<name>A0ABD6EVD1_9BILA</name>